<name>A0ABV5G8J8_9MICC</name>
<evidence type="ECO:0000313" key="1">
    <source>
        <dbReference type="EMBL" id="MFB9075255.1"/>
    </source>
</evidence>
<dbReference type="EMBL" id="JBHMFI010000023">
    <property type="protein sequence ID" value="MFB9075255.1"/>
    <property type="molecule type" value="Genomic_DNA"/>
</dbReference>
<organism evidence="1 2">
    <name type="scientific">Citricoccus parietis</name>
    <dbReference type="NCBI Taxonomy" id="592307"/>
    <lineage>
        <taxon>Bacteria</taxon>
        <taxon>Bacillati</taxon>
        <taxon>Actinomycetota</taxon>
        <taxon>Actinomycetes</taxon>
        <taxon>Micrococcales</taxon>
        <taxon>Micrococcaceae</taxon>
        <taxon>Citricoccus</taxon>
    </lineage>
</organism>
<comment type="caution">
    <text evidence="1">The sequence shown here is derived from an EMBL/GenBank/DDBJ whole genome shotgun (WGS) entry which is preliminary data.</text>
</comment>
<gene>
    <name evidence="1" type="ORF">ACFFX0_30415</name>
</gene>
<accession>A0ABV5G8J8</accession>
<sequence length="62" mass="6537">MAVEVERARQGQAQLRLILSPLRQFLIAGVDGAPNAVMGVQVSLWTTGRGTASCPSASPCLR</sequence>
<evidence type="ECO:0000313" key="2">
    <source>
        <dbReference type="Proteomes" id="UP001589575"/>
    </source>
</evidence>
<protein>
    <submittedName>
        <fullName evidence="1">Uncharacterized protein</fullName>
    </submittedName>
</protein>
<dbReference type="Proteomes" id="UP001589575">
    <property type="component" value="Unassembled WGS sequence"/>
</dbReference>
<reference evidence="1 2" key="1">
    <citation type="submission" date="2024-09" db="EMBL/GenBank/DDBJ databases">
        <authorList>
            <person name="Sun Q."/>
            <person name="Mori K."/>
        </authorList>
    </citation>
    <scope>NUCLEOTIDE SEQUENCE [LARGE SCALE GENOMIC DNA]</scope>
    <source>
        <strain evidence="1 2">CCM 7609</strain>
    </source>
</reference>
<keyword evidence="2" id="KW-1185">Reference proteome</keyword>
<proteinExistence type="predicted"/>